<dbReference type="InterPro" id="IPR003594">
    <property type="entry name" value="HATPase_dom"/>
</dbReference>
<feature type="domain" description="Histidine kinase/HSP90-like ATPase" evidence="1">
    <location>
        <begin position="25"/>
        <end position="140"/>
    </location>
</feature>
<dbReference type="EMBL" id="MWBQ01000035">
    <property type="protein sequence ID" value="OQA60603.1"/>
    <property type="molecule type" value="Genomic_DNA"/>
</dbReference>
<dbReference type="Gene3D" id="3.30.565.10">
    <property type="entry name" value="Histidine kinase-like ATPase, C-terminal domain"/>
    <property type="match status" value="1"/>
</dbReference>
<protein>
    <submittedName>
        <fullName evidence="2">Serine/threonine-protein kinase RsbT</fullName>
        <ecNumber evidence="2">2.7.11.1</ecNumber>
    </submittedName>
</protein>
<proteinExistence type="predicted"/>
<reference evidence="2" key="1">
    <citation type="submission" date="2017-02" db="EMBL/GenBank/DDBJ databases">
        <title>Delving into the versatile metabolic prowess of the omnipresent phylum Bacteroidetes.</title>
        <authorList>
            <person name="Nobu M.K."/>
            <person name="Mei R."/>
            <person name="Narihiro T."/>
            <person name="Kuroda K."/>
            <person name="Liu W.-T."/>
        </authorList>
    </citation>
    <scope>NUCLEOTIDE SEQUENCE</scope>
    <source>
        <strain evidence="2">ADurb.Bin276</strain>
    </source>
</reference>
<evidence type="ECO:0000259" key="1">
    <source>
        <dbReference type="Pfam" id="PF13581"/>
    </source>
</evidence>
<keyword evidence="2" id="KW-0808">Transferase</keyword>
<sequence>MDQHQPHIEIKKEITGGDFSNAGGISSELKNILQQAGLPPQFIRRVVIATYEAEMNVVIHAYRGTFSTSIYPDHVQVVLEDEGPGIPDVDLAFQEGFSTAPAHIREMGFGAGYGLSNMKKCSNQIDIQTKVGKGTKVMMVFWLDSSQVGSSAPDQKEMP</sequence>
<gene>
    <name evidence="2" type="primary">rsbT</name>
    <name evidence="2" type="ORF">BWY41_00579</name>
</gene>
<dbReference type="AlphaFoldDB" id="A0A1V5T268"/>
<comment type="caution">
    <text evidence="2">The sequence shown here is derived from an EMBL/GenBank/DDBJ whole genome shotgun (WGS) entry which is preliminary data.</text>
</comment>
<dbReference type="InterPro" id="IPR036890">
    <property type="entry name" value="HATPase_C_sf"/>
</dbReference>
<dbReference type="Pfam" id="PF13581">
    <property type="entry name" value="HATPase_c_2"/>
    <property type="match status" value="1"/>
</dbReference>
<organism evidence="2">
    <name type="scientific">Candidatus Atribacter allofermentans</name>
    <dbReference type="NCBI Taxonomy" id="1852833"/>
    <lineage>
        <taxon>Bacteria</taxon>
        <taxon>Pseudomonadati</taxon>
        <taxon>Atribacterota</taxon>
        <taxon>Atribacteria</taxon>
        <taxon>Atribacterales</taxon>
        <taxon>Atribacteraceae</taxon>
        <taxon>Atribacter</taxon>
    </lineage>
</organism>
<dbReference type="SUPFAM" id="SSF55874">
    <property type="entry name" value="ATPase domain of HSP90 chaperone/DNA topoisomerase II/histidine kinase"/>
    <property type="match status" value="1"/>
</dbReference>
<name>A0A1V5T268_9BACT</name>
<accession>A0A1V5T268</accession>
<dbReference type="GO" id="GO:0004674">
    <property type="term" value="F:protein serine/threonine kinase activity"/>
    <property type="evidence" value="ECO:0007669"/>
    <property type="project" value="UniProtKB-EC"/>
</dbReference>
<dbReference type="EC" id="2.7.11.1" evidence="2"/>
<dbReference type="Proteomes" id="UP000485569">
    <property type="component" value="Unassembled WGS sequence"/>
</dbReference>
<evidence type="ECO:0000313" key="2">
    <source>
        <dbReference type="EMBL" id="OQA60603.1"/>
    </source>
</evidence>
<keyword evidence="2" id="KW-0418">Kinase</keyword>